<sequence length="967" mass="107355">MDIQTLISRKQYNDIAALIKSRALTIIDFITTLHPYLVDSDDDTRANANFCLSSVIALIADTLTIQQVSVLLQFFIDKLNDSATIESSLDAIAILSQSVLADSDLTAVLEALNIIDMQVLLQPVRYNVFKLANVLLDVQKLPNSFVETYISLATGEKDPRNLLVSFENVYLIISKLDISQSVEDLFDICYCYFPILFKASANSTNITPDQLKISLNKALSATPLFAPQLIPSLLEKLNSTATSVKDDALTLLTACISSYEPEVVDSYYKSIWNAVKFEVYHTPEDSTRLLSLKLLQTLATSLSLSESNSVTLYIEAVVNESVTKITDPSAKDLLPYSSLLSSVAQSTPYAFKKIADAVINEVINTCQRSSDIAKKKSLLAILSHLVESSYKAYGSAHTDGTFQPQKLSNPLIDYSQTLLDTYNDYIFSTSDPQFRILAIEGVVLLAQSSLLSRDQLSSSIQYIDEILLTNTDKALTDASLKALQSLSNIDDSLIIDISFPALLSALDSAEHNLREYGSVLYSLSCLSVRRSVFDVLVRRVLSRVDSSSDEEHLNTLLGALLYSLKIHQDTDYTYYVSRLAEPLIARLVRSWTRSSLSIMSSSSKIVQTIARIVELIIRNSTTQESFASELITLMFSENSSKFGEGENFHPLKSQADISKSENALILFCRSFAPLKQDIPITGIDIISLVKSLYEFELKSKDVHSYRLVTLTLLSNKYLQDAGTIENLASFDSPSDLEKLAWISKGLCMKMHGYGFQVFEECLNKIGDERLTPMQVIAIEVILADNEIVGKENGAQIMRLYRQRCLGIAVPIIIAKSKEGTDLEKTNSLIALGKIIKHVPAKAVSNEMGQLFTLLLQCLDIEQPDIQEAAEEAIIASLDLNGDIVEEHLNSVTNRMLKLSISGKSADVRRKALECITHIPLILKRSEVQIIAKKVLKEVVPALNDSRRTVRKAAVDCREAYYRFELAN</sequence>
<dbReference type="GO" id="GO:0097361">
    <property type="term" value="C:cytosolic [4Fe-4S] assembly targeting complex"/>
    <property type="evidence" value="ECO:0007669"/>
    <property type="project" value="UniProtKB-UniRule"/>
</dbReference>
<keyword evidence="5" id="KW-0227">DNA damage</keyword>
<dbReference type="AlphaFoldDB" id="A0A1E4TH03"/>
<evidence type="ECO:0000313" key="9">
    <source>
        <dbReference type="Proteomes" id="UP000095023"/>
    </source>
</evidence>
<evidence type="ECO:0000256" key="1">
    <source>
        <dbReference type="ARBA" id="ARBA00004123"/>
    </source>
</evidence>
<dbReference type="GO" id="GO:0051604">
    <property type="term" value="P:protein maturation"/>
    <property type="evidence" value="ECO:0007669"/>
    <property type="project" value="UniProtKB-UniRule"/>
</dbReference>
<dbReference type="InterPro" id="IPR024687">
    <property type="entry name" value="MMS19_C"/>
</dbReference>
<evidence type="ECO:0000259" key="7">
    <source>
        <dbReference type="Pfam" id="PF14500"/>
    </source>
</evidence>
<dbReference type="Gene3D" id="1.25.10.10">
    <property type="entry name" value="Leucine-rich Repeat Variant"/>
    <property type="match status" value="2"/>
</dbReference>
<comment type="function">
    <text evidence="5">Key component of the cytosolic iron-sulfur protein assembly (CIA) complex, a multiprotein complex that mediates the incorporation of iron-sulfur cluster into apoproteins specifically involved in DNA metabolism and genomic integrity. In the CIA complex, MMS19 acts as an adapter between early-acting CIA components and a subset of cellular target iron-sulfur proteins.</text>
</comment>
<dbReference type="InterPro" id="IPR016024">
    <property type="entry name" value="ARM-type_fold"/>
</dbReference>
<dbReference type="GO" id="GO:0006281">
    <property type="term" value="P:DNA repair"/>
    <property type="evidence" value="ECO:0007669"/>
    <property type="project" value="UniProtKB-UniRule"/>
</dbReference>
<keyword evidence="3" id="KW-0677">Repeat</keyword>
<evidence type="ECO:0000259" key="6">
    <source>
        <dbReference type="Pfam" id="PF12460"/>
    </source>
</evidence>
<feature type="domain" description="MMS19 C-terminal" evidence="6">
    <location>
        <begin position="519"/>
        <end position="919"/>
    </location>
</feature>
<keyword evidence="9" id="KW-1185">Reference proteome</keyword>
<feature type="domain" description="MMS19 N-terminal" evidence="7">
    <location>
        <begin position="30"/>
        <end position="281"/>
    </location>
</feature>
<evidence type="ECO:0000256" key="4">
    <source>
        <dbReference type="ARBA" id="ARBA00023242"/>
    </source>
</evidence>
<dbReference type="Proteomes" id="UP000095023">
    <property type="component" value="Unassembled WGS sequence"/>
</dbReference>
<name>A0A1E4TH03_9ASCO</name>
<gene>
    <name evidence="8" type="ORF">CANCADRAFT_2677</name>
</gene>
<evidence type="ECO:0000313" key="8">
    <source>
        <dbReference type="EMBL" id="ODV90958.1"/>
    </source>
</evidence>
<comment type="similarity">
    <text evidence="2 5">Belongs to the MET18/MMS19 family.</text>
</comment>
<dbReference type="GO" id="GO:0016226">
    <property type="term" value="P:iron-sulfur cluster assembly"/>
    <property type="evidence" value="ECO:0007669"/>
    <property type="project" value="UniProtKB-UniRule"/>
</dbReference>
<dbReference type="InterPro" id="IPR039920">
    <property type="entry name" value="MMS19"/>
</dbReference>
<dbReference type="SUPFAM" id="SSF48371">
    <property type="entry name" value="ARM repeat"/>
    <property type="match status" value="1"/>
</dbReference>
<dbReference type="InterPro" id="IPR011989">
    <property type="entry name" value="ARM-like"/>
</dbReference>
<dbReference type="Pfam" id="PF12460">
    <property type="entry name" value="MMS19_C"/>
    <property type="match status" value="1"/>
</dbReference>
<evidence type="ECO:0000256" key="3">
    <source>
        <dbReference type="ARBA" id="ARBA00022737"/>
    </source>
</evidence>
<reference evidence="9" key="1">
    <citation type="submission" date="2016-02" db="EMBL/GenBank/DDBJ databases">
        <title>Comparative genomics of biotechnologically important yeasts.</title>
        <authorList>
            <consortium name="DOE Joint Genome Institute"/>
            <person name="Riley R."/>
            <person name="Haridas S."/>
            <person name="Wolfe K.H."/>
            <person name="Lopes M.R."/>
            <person name="Hittinger C.T."/>
            <person name="Goker M."/>
            <person name="Salamov A."/>
            <person name="Wisecaver J."/>
            <person name="Long T.M."/>
            <person name="Aerts A.L."/>
            <person name="Barry K."/>
            <person name="Choi C."/>
            <person name="Clum A."/>
            <person name="Coughlan A.Y."/>
            <person name="Deshpande S."/>
            <person name="Douglass A.P."/>
            <person name="Hanson S.J."/>
            <person name="Klenk H.-P."/>
            <person name="Labutti K."/>
            <person name="Lapidus A."/>
            <person name="Lindquist E."/>
            <person name="Lipzen A."/>
            <person name="Meier-Kolthoff J.P."/>
            <person name="Ohm R.A."/>
            <person name="Otillar R.P."/>
            <person name="Pangilinan J."/>
            <person name="Peng Y."/>
            <person name="Rokas A."/>
            <person name="Rosa C.A."/>
            <person name="Scheuner C."/>
            <person name="Sibirny A.A."/>
            <person name="Slot J.C."/>
            <person name="Stielow J.B."/>
            <person name="Sun H."/>
            <person name="Kurtzman C.P."/>
            <person name="Blackwell M."/>
            <person name="Jeffries T.W."/>
            <person name="Grigoriev I.V."/>
        </authorList>
    </citation>
    <scope>NUCLEOTIDE SEQUENCE [LARGE SCALE GENOMIC DNA]</scope>
    <source>
        <strain evidence="9">NRRL Y-17796</strain>
    </source>
</reference>
<keyword evidence="5" id="KW-0234">DNA repair</keyword>
<evidence type="ECO:0000256" key="2">
    <source>
        <dbReference type="ARBA" id="ARBA00009340"/>
    </source>
</evidence>
<dbReference type="EMBL" id="KV453842">
    <property type="protein sequence ID" value="ODV90958.1"/>
    <property type="molecule type" value="Genomic_DNA"/>
</dbReference>
<protein>
    <recommendedName>
        <fullName evidence="5">MMS19 nucleotide excision repair protein</fullName>
    </recommendedName>
</protein>
<dbReference type="PANTHER" id="PTHR12891">
    <property type="entry name" value="DNA REPAIR/TRANSCRIPTION PROTEIN MET18/MMS19"/>
    <property type="match status" value="1"/>
</dbReference>
<organism evidence="8 9">
    <name type="scientific">Tortispora caseinolytica NRRL Y-17796</name>
    <dbReference type="NCBI Taxonomy" id="767744"/>
    <lineage>
        <taxon>Eukaryota</taxon>
        <taxon>Fungi</taxon>
        <taxon>Dikarya</taxon>
        <taxon>Ascomycota</taxon>
        <taxon>Saccharomycotina</taxon>
        <taxon>Trigonopsidomycetes</taxon>
        <taxon>Trigonopsidales</taxon>
        <taxon>Trigonopsidaceae</taxon>
        <taxon>Tortispora</taxon>
    </lineage>
</organism>
<proteinExistence type="inferred from homology"/>
<keyword evidence="4 5" id="KW-0539">Nucleus</keyword>
<dbReference type="GO" id="GO:0005634">
    <property type="term" value="C:nucleus"/>
    <property type="evidence" value="ECO:0007669"/>
    <property type="project" value="UniProtKB-SubCell"/>
</dbReference>
<dbReference type="InterPro" id="IPR029240">
    <property type="entry name" value="MMS19_N"/>
</dbReference>
<accession>A0A1E4TH03</accession>
<dbReference type="OrthoDB" id="342900at2759"/>
<comment type="subcellular location">
    <subcellularLocation>
        <location evidence="1 5">Nucleus</location>
    </subcellularLocation>
</comment>
<dbReference type="Pfam" id="PF14500">
    <property type="entry name" value="MMS19_N"/>
    <property type="match status" value="1"/>
</dbReference>
<evidence type="ECO:0000256" key="5">
    <source>
        <dbReference type="RuleBase" id="RU367072"/>
    </source>
</evidence>
<dbReference type="PANTHER" id="PTHR12891:SF0">
    <property type="entry name" value="MMS19 NUCLEOTIDE EXCISION REPAIR PROTEIN HOMOLOG"/>
    <property type="match status" value="1"/>
</dbReference>